<evidence type="ECO:0000313" key="2">
    <source>
        <dbReference type="Proteomes" id="UP001198402"/>
    </source>
</evidence>
<sequence length="217" mass="24816">MKTIASCVEEILITQPFLEEALFREIINFSALSEELQEPISKMLRKPVKTGAIMMALRRYNPPRHLRQSQQLKLVLKELGDITVRSNLLDFTFQNSATLIESHAKVLENLNPKAFYGFSRGIYESNIVVSESEKQIVIDSFKQENMIGSQSNLSAISIRLPENNSKISGLYYQIFKRFAWENISLYEVISTTNEFTVLVENHLVDKAFSAIKSLNSF</sequence>
<comment type="caution">
    <text evidence="1">The sequence shown here is derived from an EMBL/GenBank/DDBJ whole genome shotgun (WGS) entry which is preliminary data.</text>
</comment>
<reference evidence="2" key="1">
    <citation type="submission" date="2023-07" db="EMBL/GenBank/DDBJ databases">
        <authorList>
            <person name="Yue Y."/>
        </authorList>
    </citation>
    <scope>NUCLEOTIDE SEQUENCE [LARGE SCALE GENOMIC DNA]</scope>
    <source>
        <strain evidence="2">2Y89</strain>
    </source>
</reference>
<dbReference type="Proteomes" id="UP001198402">
    <property type="component" value="Unassembled WGS sequence"/>
</dbReference>
<gene>
    <name evidence="1" type="ORF">LBV24_04785</name>
</gene>
<name>A0ABS7XZS8_9FLAO</name>
<dbReference type="EMBL" id="JAIUJS010000002">
    <property type="protein sequence ID" value="MCA0152520.1"/>
    <property type="molecule type" value="Genomic_DNA"/>
</dbReference>
<protein>
    <recommendedName>
        <fullName evidence="3">Aspartate kinase</fullName>
    </recommendedName>
</protein>
<organism evidence="1 2">
    <name type="scientific">Winogradskyella vincentii</name>
    <dbReference type="NCBI Taxonomy" id="2877122"/>
    <lineage>
        <taxon>Bacteria</taxon>
        <taxon>Pseudomonadati</taxon>
        <taxon>Bacteroidota</taxon>
        <taxon>Flavobacteriia</taxon>
        <taxon>Flavobacteriales</taxon>
        <taxon>Flavobacteriaceae</taxon>
        <taxon>Winogradskyella</taxon>
    </lineage>
</organism>
<proteinExistence type="predicted"/>
<evidence type="ECO:0008006" key="3">
    <source>
        <dbReference type="Google" id="ProtNLM"/>
    </source>
</evidence>
<keyword evidence="2" id="KW-1185">Reference proteome</keyword>
<evidence type="ECO:0000313" key="1">
    <source>
        <dbReference type="EMBL" id="MCA0152520.1"/>
    </source>
</evidence>
<accession>A0ABS7XZS8</accession>
<dbReference type="RefSeq" id="WP_224477448.1">
    <property type="nucleotide sequence ID" value="NZ_JAIUJS010000002.1"/>
</dbReference>